<evidence type="ECO:0000313" key="2">
    <source>
        <dbReference type="EMBL" id="QJA75197.1"/>
    </source>
</evidence>
<sequence>MDELLRRLEKLEALYRDNIDSRLQEVERNKSYLNIEQRFESIFAQLEEMASKLGVVLSRLQVINLDKRFLELFTDDELREFYNQADIGLKELAVFIEKYISGKHCGIDQASKYKDGHVKDLQIRSKVGKFLREYALTRTKAD</sequence>
<name>A0A6M3M1P8_9ZZZZ</name>
<dbReference type="EMBL" id="MT142147">
    <property type="protein sequence ID" value="QJA75197.1"/>
    <property type="molecule type" value="Genomic_DNA"/>
</dbReference>
<protein>
    <submittedName>
        <fullName evidence="3">Uncharacterized protein</fullName>
    </submittedName>
</protein>
<evidence type="ECO:0000313" key="4">
    <source>
        <dbReference type="EMBL" id="QJB03152.1"/>
    </source>
</evidence>
<organism evidence="3">
    <name type="scientific">viral metagenome</name>
    <dbReference type="NCBI Taxonomy" id="1070528"/>
    <lineage>
        <taxon>unclassified sequences</taxon>
        <taxon>metagenomes</taxon>
        <taxon>organismal metagenomes</taxon>
    </lineage>
</organism>
<evidence type="ECO:0000313" key="1">
    <source>
        <dbReference type="EMBL" id="QJA62235.1"/>
    </source>
</evidence>
<accession>A0A6M3M1P8</accession>
<dbReference type="AlphaFoldDB" id="A0A6M3M1P8"/>
<proteinExistence type="predicted"/>
<reference evidence="3" key="1">
    <citation type="submission" date="2020-03" db="EMBL/GenBank/DDBJ databases">
        <title>The deep terrestrial virosphere.</title>
        <authorList>
            <person name="Holmfeldt K."/>
            <person name="Nilsson E."/>
            <person name="Simone D."/>
            <person name="Lopez-Fernandez M."/>
            <person name="Wu X."/>
            <person name="de Brujin I."/>
            <person name="Lundin D."/>
            <person name="Andersson A."/>
            <person name="Bertilsson S."/>
            <person name="Dopson M."/>
        </authorList>
    </citation>
    <scope>NUCLEOTIDE SEQUENCE</scope>
    <source>
        <strain evidence="3">MM171A01541</strain>
        <strain evidence="4">MM171B00878</strain>
        <strain evidence="2">MM415A01858</strain>
        <strain evidence="1">MM415B00808</strain>
    </source>
</reference>
<dbReference type="EMBL" id="MT143608">
    <property type="protein sequence ID" value="QJA98788.1"/>
    <property type="molecule type" value="Genomic_DNA"/>
</dbReference>
<gene>
    <name evidence="3" type="ORF">MM171A01541_0005</name>
    <name evidence="4" type="ORF">MM171B00878_0016</name>
    <name evidence="2" type="ORF">MM415A01858_0007</name>
    <name evidence="1" type="ORF">MM415B00808_0020</name>
</gene>
<dbReference type="EMBL" id="MT143827">
    <property type="protein sequence ID" value="QJB03152.1"/>
    <property type="molecule type" value="Genomic_DNA"/>
</dbReference>
<evidence type="ECO:0000313" key="3">
    <source>
        <dbReference type="EMBL" id="QJA98788.1"/>
    </source>
</evidence>
<dbReference type="EMBL" id="MT141465">
    <property type="protein sequence ID" value="QJA62235.1"/>
    <property type="molecule type" value="Genomic_DNA"/>
</dbReference>